<dbReference type="GO" id="GO:0034480">
    <property type="term" value="F:phosphatidylcholine phospholipase C activity"/>
    <property type="evidence" value="ECO:0007669"/>
    <property type="project" value="UniProtKB-EC"/>
</dbReference>
<dbReference type="EMBL" id="CP140154">
    <property type="protein sequence ID" value="WQG86829.1"/>
    <property type="molecule type" value="Genomic_DNA"/>
</dbReference>
<dbReference type="EC" id="3.1.4.3" evidence="2"/>
<evidence type="ECO:0000256" key="1">
    <source>
        <dbReference type="ARBA" id="ARBA00009717"/>
    </source>
</evidence>
<feature type="domain" description="Bacterial phospholipase C C-terminal" evidence="4">
    <location>
        <begin position="618"/>
        <end position="705"/>
    </location>
</feature>
<evidence type="ECO:0000256" key="2">
    <source>
        <dbReference type="ARBA" id="ARBA00012018"/>
    </source>
</evidence>
<reference evidence="5 7" key="1">
    <citation type="submission" date="2016-11" db="EMBL/GenBank/DDBJ databases">
        <authorList>
            <person name="Jaros S."/>
            <person name="Januszkiewicz K."/>
            <person name="Wedrychowicz H."/>
        </authorList>
    </citation>
    <scope>NUCLEOTIDE SEQUENCE [LARGE SCALE GENOMIC DNA]</scope>
    <source>
        <strain evidence="5 7">DSM 784</strain>
    </source>
</reference>
<protein>
    <recommendedName>
        <fullName evidence="2">phospholipase C</fullName>
        <ecNumber evidence="2">3.1.4.3</ecNumber>
    </recommendedName>
</protein>
<evidence type="ECO:0000256" key="3">
    <source>
        <dbReference type="ARBA" id="ARBA00022801"/>
    </source>
</evidence>
<dbReference type="PANTHER" id="PTHR31956">
    <property type="entry name" value="NON-SPECIFIC PHOSPHOLIPASE C4-RELATED"/>
    <property type="match status" value="1"/>
</dbReference>
<organism evidence="5 7">
    <name type="scientific">Chitinophaga sancti</name>
    <dbReference type="NCBI Taxonomy" id="1004"/>
    <lineage>
        <taxon>Bacteria</taxon>
        <taxon>Pseudomonadati</taxon>
        <taxon>Bacteroidota</taxon>
        <taxon>Chitinophagia</taxon>
        <taxon>Chitinophagales</taxon>
        <taxon>Chitinophagaceae</taxon>
        <taxon>Chitinophaga</taxon>
    </lineage>
</organism>
<dbReference type="Proteomes" id="UP001326715">
    <property type="component" value="Chromosome"/>
</dbReference>
<dbReference type="AlphaFoldDB" id="A0A1K1SRU8"/>
<proteinExistence type="inferred from homology"/>
<dbReference type="InterPro" id="IPR007312">
    <property type="entry name" value="Phosphoesterase"/>
</dbReference>
<dbReference type="GO" id="GO:0016042">
    <property type="term" value="P:lipid catabolic process"/>
    <property type="evidence" value="ECO:0007669"/>
    <property type="project" value="InterPro"/>
</dbReference>
<gene>
    <name evidence="5" type="ORF">SAMN05661012_05923</name>
    <name evidence="6" type="ORF">SR876_18075</name>
</gene>
<comment type="similarity">
    <text evidence="1">Belongs to the bacterial phospholipase C family.</text>
</comment>
<keyword evidence="8" id="KW-1185">Reference proteome</keyword>
<evidence type="ECO:0000313" key="5">
    <source>
        <dbReference type="EMBL" id="SFW86597.1"/>
    </source>
</evidence>
<dbReference type="InterPro" id="IPR019546">
    <property type="entry name" value="TAT_signal_bac_arc"/>
</dbReference>
<accession>A0A1K1SRU8</accession>
<dbReference type="NCBIfam" id="TIGR01409">
    <property type="entry name" value="TAT_signal_seq"/>
    <property type="match status" value="1"/>
</dbReference>
<dbReference type="InterPro" id="IPR008475">
    <property type="entry name" value="PLipase_C_C"/>
</dbReference>
<dbReference type="PANTHER" id="PTHR31956:SF1">
    <property type="entry name" value="NON-SPECIFIC PHOSPHOLIPASE C1"/>
    <property type="match status" value="1"/>
</dbReference>
<dbReference type="Gene3D" id="3.40.720.10">
    <property type="entry name" value="Alkaline Phosphatase, subunit A"/>
    <property type="match status" value="2"/>
</dbReference>
<dbReference type="InterPro" id="IPR017850">
    <property type="entry name" value="Alkaline_phosphatase_core_sf"/>
</dbReference>
<dbReference type="InterPro" id="IPR017767">
    <property type="entry name" value="PC-PLC"/>
</dbReference>
<dbReference type="STRING" id="1004.SAMN05661012_05923"/>
<reference evidence="6 8" key="2">
    <citation type="submission" date="2023-11" db="EMBL/GenBank/DDBJ databases">
        <title>MicrobeMod: A computational toolkit for identifying prokaryotic methylation and restriction-modification with nanopore sequencing.</title>
        <authorList>
            <person name="Crits-Christoph A."/>
            <person name="Kang S.C."/>
            <person name="Lee H."/>
            <person name="Ostrov N."/>
        </authorList>
    </citation>
    <scope>NUCLEOTIDE SEQUENCE [LARGE SCALE GENOMIC DNA]</scope>
    <source>
        <strain evidence="6 8">ATCC 23090</strain>
    </source>
</reference>
<dbReference type="RefSeq" id="WP_072365379.1">
    <property type="nucleotide sequence ID" value="NZ_CP139972.1"/>
</dbReference>
<evidence type="ECO:0000313" key="6">
    <source>
        <dbReference type="EMBL" id="WQG86829.1"/>
    </source>
</evidence>
<keyword evidence="3" id="KW-0378">Hydrolase</keyword>
<dbReference type="Pfam" id="PF04185">
    <property type="entry name" value="Phosphoesterase"/>
    <property type="match status" value="2"/>
</dbReference>
<dbReference type="NCBIfam" id="TIGR03396">
    <property type="entry name" value="PC_PLC"/>
    <property type="match status" value="1"/>
</dbReference>
<evidence type="ECO:0000313" key="7">
    <source>
        <dbReference type="Proteomes" id="UP000183788"/>
    </source>
</evidence>
<sequence>MDTRRDFLKKAAILSGSAGLAGVLPPAIQRALAIDPAPGSTYMDAEHIVILMQENRSFDHCYGTLRGVRGFNDPRAIQLANQNLVWLQSNKAGETYAPFRLDLKDSKATWMSSLPHSWENQVDARNGGKYDKWLDEKRSGNKEYADLPMTMGYYTREDIPFYYALADAFTICDQNFCSSLTGTTPNRLYFWTGTLRNQEGIPAVRNNECDYPEPGSWTTYPERLEDAGISWKVYQNELSVGVGFDGEEDAWLANFTDNPLEFFTQYKPQLSEAHLKHVQNEIARYQKELENKSLPHDERVEREEKLASLKKHHEQYNAAVFAALSQREKNLHEKAFVTNKKDPDYHSLTPLRYHDGNVEREIKVPKGDVLYQFREDVKTGTLPTVSWLVAPEAFSDHPGSPWYGAYYISEVMDILTQNPDVWKKTVFILAYDENDGDFDHVPPFVPPHGEGHGKASKGIDLATEFVTREQEMKKKGWQEEDIRESVIGLGYRVPLVVASPWSRGGVVNSQVFDHTSTLQFLEKFLAHKTGKKVIETNISTWRRTVCGDLSSVFQPFTGDKPTGLTPIVRDEYIQTIHMAKFKGMPAGFKLLSKAEIAAINSDPANAPYMAKQEKGTKPSSPLPYDLHVEGALSKDRKHFEISFGSGKGIGAPFNVYRVADAQSWAYTVAAGDTLKDEWALAHFTNGAYHLRVYGPNGFFREFKGDGNDAAVECVCKYEGKGKIAFNLQNVDAAKKHEIVIRDNGYKREAQQFSLAAKAGKSVSYSLLDHGGWYDFSVMIDGCEKRYAGRVETGAMSITDPVMGRTI</sequence>
<name>A0A1K1SRU8_9BACT</name>
<dbReference type="OrthoDB" id="980947at2"/>
<dbReference type="Pfam" id="PF05506">
    <property type="entry name" value="PLipase_C_C"/>
    <property type="match status" value="1"/>
</dbReference>
<dbReference type="Proteomes" id="UP000183788">
    <property type="component" value="Unassembled WGS sequence"/>
</dbReference>
<evidence type="ECO:0000313" key="8">
    <source>
        <dbReference type="Proteomes" id="UP001326715"/>
    </source>
</evidence>
<dbReference type="InterPro" id="IPR006311">
    <property type="entry name" value="TAT_signal"/>
</dbReference>
<evidence type="ECO:0000259" key="4">
    <source>
        <dbReference type="Pfam" id="PF05506"/>
    </source>
</evidence>
<dbReference type="PROSITE" id="PS51318">
    <property type="entry name" value="TAT"/>
    <property type="match status" value="1"/>
</dbReference>
<dbReference type="EMBL" id="FPIZ01000029">
    <property type="protein sequence ID" value="SFW86597.1"/>
    <property type="molecule type" value="Genomic_DNA"/>
</dbReference>